<proteinExistence type="predicted"/>
<dbReference type="Pfam" id="PF04002">
    <property type="entry name" value="RadC"/>
    <property type="match status" value="1"/>
</dbReference>
<reference evidence="2 3" key="1">
    <citation type="submission" date="2020-09" db="EMBL/GenBank/DDBJ databases">
        <title>Echinicola sp. CAU 1574 isolated from sand of Sido Beach.</title>
        <authorList>
            <person name="Kim W."/>
        </authorList>
    </citation>
    <scope>NUCLEOTIDE SEQUENCE [LARGE SCALE GENOMIC DNA]</scope>
    <source>
        <strain evidence="2 3">CAU 1574</strain>
    </source>
</reference>
<evidence type="ECO:0000313" key="3">
    <source>
        <dbReference type="Proteomes" id="UP000647133"/>
    </source>
</evidence>
<dbReference type="InterPro" id="IPR025657">
    <property type="entry name" value="RadC_JAB"/>
</dbReference>
<evidence type="ECO:0000259" key="1">
    <source>
        <dbReference type="Pfam" id="PF04002"/>
    </source>
</evidence>
<feature type="domain" description="RadC-like JAB" evidence="1">
    <location>
        <begin position="2"/>
        <end position="36"/>
    </location>
</feature>
<gene>
    <name evidence="2" type="ORF">IFO69_01170</name>
</gene>
<dbReference type="RefSeq" id="WP_192007126.1">
    <property type="nucleotide sequence ID" value="NZ_JACYTQ010000001.1"/>
</dbReference>
<keyword evidence="3" id="KW-1185">Reference proteome</keyword>
<evidence type="ECO:0000313" key="2">
    <source>
        <dbReference type="EMBL" id="MBD8487348.1"/>
    </source>
</evidence>
<accession>A0ABR9AFA8</accession>
<dbReference type="Proteomes" id="UP000647133">
    <property type="component" value="Unassembled WGS sequence"/>
</dbReference>
<organism evidence="2 3">
    <name type="scientific">Echinicola arenosa</name>
    <dbReference type="NCBI Taxonomy" id="2774144"/>
    <lineage>
        <taxon>Bacteria</taxon>
        <taxon>Pseudomonadati</taxon>
        <taxon>Bacteroidota</taxon>
        <taxon>Cytophagia</taxon>
        <taxon>Cytophagales</taxon>
        <taxon>Cyclobacteriaceae</taxon>
        <taxon>Echinicola</taxon>
    </lineage>
</organism>
<dbReference type="EMBL" id="JACYTQ010000001">
    <property type="protein sequence ID" value="MBD8487348.1"/>
    <property type="molecule type" value="Genomic_DNA"/>
</dbReference>
<dbReference type="Gene3D" id="3.40.140.10">
    <property type="entry name" value="Cytidine Deaminase, domain 2"/>
    <property type="match status" value="1"/>
</dbReference>
<protein>
    <recommendedName>
        <fullName evidence="1">RadC-like JAB domain-containing protein</fullName>
    </recommendedName>
</protein>
<sequence>MKASAMILAHNHSSGCLKPSHQGRDLTEKMIKSGELSQKTTYNFK</sequence>
<name>A0ABR9AFA8_9BACT</name>
<comment type="caution">
    <text evidence="2">The sequence shown here is derived from an EMBL/GenBank/DDBJ whole genome shotgun (WGS) entry which is preliminary data.</text>
</comment>